<feature type="region of interest" description="Disordered" evidence="9">
    <location>
        <begin position="40"/>
        <end position="67"/>
    </location>
</feature>
<feature type="domain" description="Ubiquinone biosynthesis protein COQ9 HTH" evidence="11">
    <location>
        <begin position="69"/>
        <end position="96"/>
    </location>
</feature>
<evidence type="ECO:0000259" key="10">
    <source>
        <dbReference type="Pfam" id="PF08511"/>
    </source>
</evidence>
<evidence type="ECO:0000313" key="13">
    <source>
        <dbReference type="Proteomes" id="UP000749559"/>
    </source>
</evidence>
<protein>
    <recommendedName>
        <fullName evidence="8">Ubiquinone biosynthesis protein</fullName>
    </recommendedName>
</protein>
<keyword evidence="13" id="KW-1185">Reference proteome</keyword>
<organism evidence="12 13">
    <name type="scientific">Owenia fusiformis</name>
    <name type="common">Polychaete worm</name>
    <dbReference type="NCBI Taxonomy" id="6347"/>
    <lineage>
        <taxon>Eukaryota</taxon>
        <taxon>Metazoa</taxon>
        <taxon>Spiralia</taxon>
        <taxon>Lophotrochozoa</taxon>
        <taxon>Annelida</taxon>
        <taxon>Polychaeta</taxon>
        <taxon>Sedentaria</taxon>
        <taxon>Canalipalpata</taxon>
        <taxon>Sabellida</taxon>
        <taxon>Oweniida</taxon>
        <taxon>Oweniidae</taxon>
        <taxon>Owenia</taxon>
    </lineage>
</organism>
<dbReference type="NCBIfam" id="TIGR02396">
    <property type="entry name" value="diverge_rpsU"/>
    <property type="match status" value="1"/>
</dbReference>
<evidence type="ECO:0000256" key="9">
    <source>
        <dbReference type="SAM" id="MobiDB-lite"/>
    </source>
</evidence>
<keyword evidence="4 8" id="KW-0831">Ubiquinone biosynthesis</keyword>
<evidence type="ECO:0000256" key="3">
    <source>
        <dbReference type="ARBA" id="ARBA00010766"/>
    </source>
</evidence>
<feature type="domain" description="COQ9 C-terminal" evidence="10">
    <location>
        <begin position="180"/>
        <end position="250"/>
    </location>
</feature>
<evidence type="ECO:0000256" key="6">
    <source>
        <dbReference type="ARBA" id="ARBA00023121"/>
    </source>
</evidence>
<dbReference type="Pfam" id="PF21392">
    <property type="entry name" value="COQ9_N"/>
    <property type="match status" value="1"/>
</dbReference>
<dbReference type="PANTHER" id="PTHR21427:SF19">
    <property type="entry name" value="UBIQUINONE BIOSYNTHESIS PROTEIN COQ9, MITOCHONDRIAL"/>
    <property type="match status" value="1"/>
</dbReference>
<evidence type="ECO:0000256" key="4">
    <source>
        <dbReference type="ARBA" id="ARBA00022688"/>
    </source>
</evidence>
<dbReference type="InterPro" id="IPR012762">
    <property type="entry name" value="Ubiq_biosynth_COQ9"/>
</dbReference>
<dbReference type="GO" id="GO:0005743">
    <property type="term" value="C:mitochondrial inner membrane"/>
    <property type="evidence" value="ECO:0007669"/>
    <property type="project" value="TreeGrafter"/>
</dbReference>
<dbReference type="InterPro" id="IPR013718">
    <property type="entry name" value="COQ9_C"/>
</dbReference>
<dbReference type="PANTHER" id="PTHR21427">
    <property type="entry name" value="UBIQUINONE BIOSYNTHESIS PROTEIN COQ9, MITOCHONDRIAL"/>
    <property type="match status" value="1"/>
</dbReference>
<dbReference type="GO" id="GO:0008289">
    <property type="term" value="F:lipid binding"/>
    <property type="evidence" value="ECO:0007669"/>
    <property type="project" value="UniProtKB-UniRule"/>
</dbReference>
<dbReference type="Gene3D" id="1.10.357.10">
    <property type="entry name" value="Tetracycline Repressor, domain 2"/>
    <property type="match status" value="1"/>
</dbReference>
<evidence type="ECO:0000256" key="7">
    <source>
        <dbReference type="ARBA" id="ARBA00023128"/>
    </source>
</evidence>
<name>A0A8S4NCL0_OWEFU</name>
<comment type="pathway">
    <text evidence="2 8">Cofactor biosynthesis; ubiquinone biosynthesis.</text>
</comment>
<dbReference type="Pfam" id="PF08511">
    <property type="entry name" value="COQ9"/>
    <property type="match status" value="1"/>
</dbReference>
<comment type="function">
    <text evidence="8">Membrane-associated protein that warps the membrane surface to access and bind aromatic isoprenes with high specificity, including ubiquinone (CoQ) isoprene intermediates and presents them directly to Coq7, therefore facilitating the Coq7-mediated hydroxylase step. Participates in the biosynthesis of coenzyme Q, also named ubiquinone, an essential lipid-soluble electron transporter for aerobic cellular respiration.</text>
</comment>
<dbReference type="OrthoDB" id="619536at2759"/>
<sequence length="286" mass="32421">MSLFKCLFQSLQISSKFGARRISTKVCGIKLQIDGTPAARGLRSFSTNTEEQQDSSQSENPETDREYETKTRILNSALTFVNEYGWTKKAIVAGAEEEGYPAVTHGLFPGGGADLVSYFYVLSNNQLSEKLHKETQKDAEEKKGTTKLIRWALETRLRMIIPYIDTWPQAMGIMTLPQNAPTAWQNLANLVDEIWYHAGDRSTDMNWYTKRLSVAAVYKSSEIYMLQDKSGDYLETWQFMDRRIQDITKMGKAVKECQQGSDVMREGVMAATEIAKNILGVSSRHR</sequence>
<feature type="compositionally biased region" description="Polar residues" evidence="9">
    <location>
        <begin position="44"/>
        <end position="60"/>
    </location>
</feature>
<gene>
    <name evidence="12" type="ORF">OFUS_LOCUS5855</name>
</gene>
<reference evidence="12" key="1">
    <citation type="submission" date="2022-03" db="EMBL/GenBank/DDBJ databases">
        <authorList>
            <person name="Martin C."/>
        </authorList>
    </citation>
    <scope>NUCLEOTIDE SEQUENCE</scope>
</reference>
<comment type="subcellular location">
    <subcellularLocation>
        <location evidence="1 8">Mitochondrion</location>
    </subcellularLocation>
</comment>
<evidence type="ECO:0000256" key="8">
    <source>
        <dbReference type="RuleBase" id="RU366063"/>
    </source>
</evidence>
<dbReference type="FunFam" id="1.10.357.10:FF:000004">
    <property type="entry name" value="Ubiquinone biosynthesis protein COQ9, mitochondrial"/>
    <property type="match status" value="1"/>
</dbReference>
<evidence type="ECO:0000256" key="5">
    <source>
        <dbReference type="ARBA" id="ARBA00022946"/>
    </source>
</evidence>
<keyword evidence="6 8" id="KW-0446">Lipid-binding</keyword>
<keyword evidence="7 8" id="KW-0496">Mitochondrion</keyword>
<evidence type="ECO:0000313" key="12">
    <source>
        <dbReference type="EMBL" id="CAH1779004.1"/>
    </source>
</evidence>
<comment type="caution">
    <text evidence="12">The sequence shown here is derived from an EMBL/GenBank/DDBJ whole genome shotgun (WGS) entry which is preliminary data.</text>
</comment>
<dbReference type="Proteomes" id="UP000749559">
    <property type="component" value="Unassembled WGS sequence"/>
</dbReference>
<comment type="similarity">
    <text evidence="3 8">Belongs to the COQ9 family.</text>
</comment>
<evidence type="ECO:0000259" key="11">
    <source>
        <dbReference type="Pfam" id="PF21392"/>
    </source>
</evidence>
<dbReference type="EMBL" id="CAIIXF020000003">
    <property type="protein sequence ID" value="CAH1779004.1"/>
    <property type="molecule type" value="Genomic_DNA"/>
</dbReference>
<dbReference type="AlphaFoldDB" id="A0A8S4NCL0"/>
<keyword evidence="5" id="KW-0809">Transit peptide</keyword>
<evidence type="ECO:0000256" key="2">
    <source>
        <dbReference type="ARBA" id="ARBA00004749"/>
    </source>
</evidence>
<proteinExistence type="inferred from homology"/>
<accession>A0A8S4NCL0</accession>
<dbReference type="InterPro" id="IPR048674">
    <property type="entry name" value="COQ9_HTH"/>
</dbReference>
<dbReference type="GO" id="GO:0006744">
    <property type="term" value="P:ubiquinone biosynthetic process"/>
    <property type="evidence" value="ECO:0007669"/>
    <property type="project" value="UniProtKB-UniRule"/>
</dbReference>
<evidence type="ECO:0000256" key="1">
    <source>
        <dbReference type="ARBA" id="ARBA00004173"/>
    </source>
</evidence>